<comment type="caution">
    <text evidence="10">The sequence shown here is derived from an EMBL/GenBank/DDBJ whole genome shotgun (WGS) entry which is preliminary data.</text>
</comment>
<name>A0ABV7JK11_9SPHI</name>
<keyword evidence="5 7" id="KW-0472">Membrane</keyword>
<evidence type="ECO:0000256" key="4">
    <source>
        <dbReference type="ARBA" id="ARBA00022989"/>
    </source>
</evidence>
<dbReference type="InterPro" id="IPR043726">
    <property type="entry name" value="LiaI-LiaF-like_TM1"/>
</dbReference>
<evidence type="ECO:0000256" key="5">
    <source>
        <dbReference type="ARBA" id="ARBA00023136"/>
    </source>
</evidence>
<feature type="domain" description="Phage shock protein PspC N-terminal" evidence="8">
    <location>
        <begin position="3"/>
        <end position="65"/>
    </location>
</feature>
<feature type="compositionally biased region" description="Basic and acidic residues" evidence="6">
    <location>
        <begin position="172"/>
        <end position="194"/>
    </location>
</feature>
<dbReference type="RefSeq" id="WP_379023041.1">
    <property type="nucleotide sequence ID" value="NZ_JBHRTA010000037.1"/>
</dbReference>
<evidence type="ECO:0000313" key="11">
    <source>
        <dbReference type="Proteomes" id="UP001595526"/>
    </source>
</evidence>
<keyword evidence="2" id="KW-1003">Cell membrane</keyword>
<dbReference type="Proteomes" id="UP001595526">
    <property type="component" value="Unassembled WGS sequence"/>
</dbReference>
<feature type="domain" description="LiaI-LiaF-like transmembrane region" evidence="9">
    <location>
        <begin position="116"/>
        <end position="155"/>
    </location>
</feature>
<evidence type="ECO:0000256" key="3">
    <source>
        <dbReference type="ARBA" id="ARBA00022692"/>
    </source>
</evidence>
<feature type="region of interest" description="Disordered" evidence="6">
    <location>
        <begin position="166"/>
        <end position="194"/>
    </location>
</feature>
<evidence type="ECO:0000256" key="2">
    <source>
        <dbReference type="ARBA" id="ARBA00022475"/>
    </source>
</evidence>
<proteinExistence type="predicted"/>
<dbReference type="PANTHER" id="PTHR33885">
    <property type="entry name" value="PHAGE SHOCK PROTEIN C"/>
    <property type="match status" value="1"/>
</dbReference>
<keyword evidence="11" id="KW-1185">Reference proteome</keyword>
<feature type="transmembrane region" description="Helical" evidence="7">
    <location>
        <begin position="144"/>
        <end position="161"/>
    </location>
</feature>
<dbReference type="EMBL" id="JBHRTA010000037">
    <property type="protein sequence ID" value="MFC3198410.1"/>
    <property type="molecule type" value="Genomic_DNA"/>
</dbReference>
<dbReference type="InterPro" id="IPR052027">
    <property type="entry name" value="PspC"/>
</dbReference>
<protein>
    <submittedName>
        <fullName evidence="10">PspC domain-containing protein</fullName>
    </submittedName>
</protein>
<accession>A0ABV7JK11</accession>
<evidence type="ECO:0000313" key="10">
    <source>
        <dbReference type="EMBL" id="MFC3198410.1"/>
    </source>
</evidence>
<evidence type="ECO:0000256" key="7">
    <source>
        <dbReference type="SAM" id="Phobius"/>
    </source>
</evidence>
<keyword evidence="3 7" id="KW-0812">Transmembrane</keyword>
<evidence type="ECO:0000259" key="9">
    <source>
        <dbReference type="Pfam" id="PF18917"/>
    </source>
</evidence>
<evidence type="ECO:0000256" key="6">
    <source>
        <dbReference type="SAM" id="MobiDB-lite"/>
    </source>
</evidence>
<reference evidence="11" key="1">
    <citation type="journal article" date="2019" name="Int. J. Syst. Evol. Microbiol.">
        <title>The Global Catalogue of Microorganisms (GCM) 10K type strain sequencing project: providing services to taxonomists for standard genome sequencing and annotation.</title>
        <authorList>
            <consortium name="The Broad Institute Genomics Platform"/>
            <consortium name="The Broad Institute Genome Sequencing Center for Infectious Disease"/>
            <person name="Wu L."/>
            <person name="Ma J."/>
        </authorList>
    </citation>
    <scope>NUCLEOTIDE SEQUENCE [LARGE SCALE GENOMIC DNA]</scope>
    <source>
        <strain evidence="11">KCTC 52416</strain>
    </source>
</reference>
<dbReference type="PANTHER" id="PTHR33885:SF3">
    <property type="entry name" value="PHAGE SHOCK PROTEIN C"/>
    <property type="match status" value="1"/>
</dbReference>
<gene>
    <name evidence="10" type="ORF">ACFOET_12370</name>
</gene>
<evidence type="ECO:0000259" key="8">
    <source>
        <dbReference type="Pfam" id="PF04024"/>
    </source>
</evidence>
<dbReference type="InterPro" id="IPR007168">
    <property type="entry name" value="Phageshock_PspC_N"/>
</dbReference>
<keyword evidence="4 7" id="KW-1133">Transmembrane helix</keyword>
<comment type="subcellular location">
    <subcellularLocation>
        <location evidence="1">Cell membrane</location>
        <topology evidence="1">Single-pass membrane protein</topology>
    </subcellularLocation>
</comment>
<feature type="transmembrane region" description="Helical" evidence="7">
    <location>
        <begin position="31"/>
        <end position="63"/>
    </location>
</feature>
<feature type="transmembrane region" description="Helical" evidence="7">
    <location>
        <begin position="115"/>
        <end position="138"/>
    </location>
</feature>
<organism evidence="10 11">
    <name type="scientific">Parapedobacter deserti</name>
    <dbReference type="NCBI Taxonomy" id="1912957"/>
    <lineage>
        <taxon>Bacteria</taxon>
        <taxon>Pseudomonadati</taxon>
        <taxon>Bacteroidota</taxon>
        <taxon>Sphingobacteriia</taxon>
        <taxon>Sphingobacteriales</taxon>
        <taxon>Sphingobacteriaceae</taxon>
        <taxon>Parapedobacter</taxon>
    </lineage>
</organism>
<sequence length="194" mass="21856">MEKKLQRIPHEGAVAGVCAGLGEYFGIDKTWIRLAFVISVFFSGYMGIGLLGPIVYIVLWIVLPIKTFSMSSDPFDVDYRMQADQQASDSGYNYRSGWSSEGRAYARRRPSKDRYVAGIILLAVGIFFLLHQLGLFIWRDIARYWPVLIIFIGLATIFTAFRGTRKPTAPNEHGKKTEQQPDRSAGEDHGTENT</sequence>
<evidence type="ECO:0000256" key="1">
    <source>
        <dbReference type="ARBA" id="ARBA00004162"/>
    </source>
</evidence>
<dbReference type="Pfam" id="PF04024">
    <property type="entry name" value="PspC"/>
    <property type="match status" value="1"/>
</dbReference>
<dbReference type="Pfam" id="PF18917">
    <property type="entry name" value="LiaI-LiaF-like_TM1"/>
    <property type="match status" value="1"/>
</dbReference>